<dbReference type="OrthoDB" id="256574at2"/>
<dbReference type="Gene3D" id="3.30.420.300">
    <property type="entry name" value="2-keto-3-deoxy-galactonokinase, substrate binding domain"/>
    <property type="match status" value="1"/>
</dbReference>
<accession>A0A2M8W2J4</accession>
<sequence length="301" mass="31836">MTDTNIKAGWIAVDWGTSNMRAWAMSASGTVLAEARSDQGMGQLSPDAFEPALLAAIGDWIAGPTTVIACGMVGSRQGWIEAPYASVPCTTLPERLVIAPTTHPDLTVHVIPGIKQTQPADVMRGEETQISGFLARNPGWDGVICLPGTHTKWVHISADEVVSFQTFMTGELFDTISKQTVLRHAIAADGWDDAAFAEGLDQSLSRPERLAARLFSLRANSLLNGLSGDAARAQLSGLLIGAELVAAKPYWLGQQIAVIGESRLSTLYIKALASQAVPATQVNAAATTLAGLTAAYKRLKG</sequence>
<dbReference type="InterPro" id="IPR042257">
    <property type="entry name" value="DGOK_C"/>
</dbReference>
<proteinExistence type="predicted"/>
<dbReference type="Gene3D" id="3.30.420.310">
    <property type="entry name" value="2-keto-3-deoxy-galactonokinase, C-terminal domain"/>
    <property type="match status" value="1"/>
</dbReference>
<name>A0A2M8W2J4_9RHOB</name>
<dbReference type="Pfam" id="PF05035">
    <property type="entry name" value="DGOK"/>
    <property type="match status" value="1"/>
</dbReference>
<keyword evidence="2" id="KW-1185">Reference proteome</keyword>
<protein>
    <submittedName>
        <fullName evidence="1">2-dehydro-3-deoxygalactonokinase</fullName>
    </submittedName>
</protein>
<dbReference type="AlphaFoldDB" id="A0A2M8W2J4"/>
<dbReference type="SUPFAM" id="SSF53067">
    <property type="entry name" value="Actin-like ATPase domain"/>
    <property type="match status" value="1"/>
</dbReference>
<dbReference type="RefSeq" id="WP_100369100.1">
    <property type="nucleotide sequence ID" value="NZ_PGTY01000003.1"/>
</dbReference>
<gene>
    <name evidence="1" type="ORF">BC777_3149</name>
</gene>
<comment type="caution">
    <text evidence="1">The sequence shown here is derived from an EMBL/GenBank/DDBJ whole genome shotgun (WGS) entry which is preliminary data.</text>
</comment>
<dbReference type="EMBL" id="PGTY01000003">
    <property type="protein sequence ID" value="PJI85152.1"/>
    <property type="molecule type" value="Genomic_DNA"/>
</dbReference>
<dbReference type="InterPro" id="IPR043129">
    <property type="entry name" value="ATPase_NBD"/>
</dbReference>
<keyword evidence="1" id="KW-0808">Transferase</keyword>
<dbReference type="InterPro" id="IPR042258">
    <property type="entry name" value="DGOK_N"/>
</dbReference>
<evidence type="ECO:0000313" key="2">
    <source>
        <dbReference type="Proteomes" id="UP000228531"/>
    </source>
</evidence>
<organism evidence="1 2">
    <name type="scientific">Yoonia maricola</name>
    <dbReference type="NCBI Taxonomy" id="420999"/>
    <lineage>
        <taxon>Bacteria</taxon>
        <taxon>Pseudomonadati</taxon>
        <taxon>Pseudomonadota</taxon>
        <taxon>Alphaproteobacteria</taxon>
        <taxon>Rhodobacterales</taxon>
        <taxon>Paracoccaceae</taxon>
        <taxon>Yoonia</taxon>
    </lineage>
</organism>
<dbReference type="GO" id="GO:0034194">
    <property type="term" value="P:D-galactonate catabolic process"/>
    <property type="evidence" value="ECO:0007669"/>
    <property type="project" value="InterPro"/>
</dbReference>
<dbReference type="InterPro" id="IPR007729">
    <property type="entry name" value="DGOK"/>
</dbReference>
<dbReference type="GO" id="GO:0008671">
    <property type="term" value="F:2-dehydro-3-deoxygalactonokinase activity"/>
    <property type="evidence" value="ECO:0007669"/>
    <property type="project" value="InterPro"/>
</dbReference>
<dbReference type="Proteomes" id="UP000228531">
    <property type="component" value="Unassembled WGS sequence"/>
</dbReference>
<keyword evidence="1" id="KW-0418">Kinase</keyword>
<evidence type="ECO:0000313" key="1">
    <source>
        <dbReference type="EMBL" id="PJI85152.1"/>
    </source>
</evidence>
<reference evidence="1 2" key="1">
    <citation type="submission" date="2017-11" db="EMBL/GenBank/DDBJ databases">
        <title>Genomic Encyclopedia of Archaeal and Bacterial Type Strains, Phase II (KMG-II): From Individual Species to Whole Genera.</title>
        <authorList>
            <person name="Goeker M."/>
        </authorList>
    </citation>
    <scope>NUCLEOTIDE SEQUENCE [LARGE SCALE GENOMIC DNA]</scope>
    <source>
        <strain evidence="1 2">DSM 29128</strain>
    </source>
</reference>